<protein>
    <submittedName>
        <fullName evidence="4">Tripartite tricarboxylate transporter TctB family protein</fullName>
    </submittedName>
</protein>
<keyword evidence="2" id="KW-0812">Transmembrane</keyword>
<feature type="transmembrane region" description="Helical" evidence="2">
    <location>
        <begin position="51"/>
        <end position="74"/>
    </location>
</feature>
<sequence length="193" mass="20272">MSDPAPGRTPGTPEAAEAQSAADGVGPDLLEEIQAEIARDLEEEKDPGGTAYQVVGAAVGIVVGVGGIVLSLGYGLGTLREPGAGLWPLIVSVLVTSLSVLLLLVGRTLEDTERFRRASLLPLAGAASFVVFAFLLPVIGFEIPALLLCVVWLRFLGGETWRSTVVVSVLTVAAFYALFLYGLRVPLPHLFAF</sequence>
<feature type="region of interest" description="Disordered" evidence="1">
    <location>
        <begin position="1"/>
        <end position="24"/>
    </location>
</feature>
<feature type="transmembrane region" description="Helical" evidence="2">
    <location>
        <begin position="165"/>
        <end position="183"/>
    </location>
</feature>
<dbReference type="Proteomes" id="UP001501612">
    <property type="component" value="Unassembled WGS sequence"/>
</dbReference>
<dbReference type="InterPro" id="IPR009936">
    <property type="entry name" value="DUF1468"/>
</dbReference>
<organism evidence="4 5">
    <name type="scientific">Nocardioides lentus</name>
    <dbReference type="NCBI Taxonomy" id="338077"/>
    <lineage>
        <taxon>Bacteria</taxon>
        <taxon>Bacillati</taxon>
        <taxon>Actinomycetota</taxon>
        <taxon>Actinomycetes</taxon>
        <taxon>Propionibacteriales</taxon>
        <taxon>Nocardioidaceae</taxon>
        <taxon>Nocardioides</taxon>
    </lineage>
</organism>
<feature type="domain" description="DUF1468" evidence="3">
    <location>
        <begin position="57"/>
        <end position="188"/>
    </location>
</feature>
<evidence type="ECO:0000259" key="3">
    <source>
        <dbReference type="Pfam" id="PF07331"/>
    </source>
</evidence>
<keyword evidence="5" id="KW-1185">Reference proteome</keyword>
<feature type="transmembrane region" description="Helical" evidence="2">
    <location>
        <begin position="126"/>
        <end position="153"/>
    </location>
</feature>
<accession>A0ABP5A8I1</accession>
<evidence type="ECO:0000313" key="4">
    <source>
        <dbReference type="EMBL" id="GAA1904799.1"/>
    </source>
</evidence>
<proteinExistence type="predicted"/>
<name>A0ABP5A8I1_9ACTN</name>
<keyword evidence="2" id="KW-0472">Membrane</keyword>
<evidence type="ECO:0000256" key="2">
    <source>
        <dbReference type="SAM" id="Phobius"/>
    </source>
</evidence>
<keyword evidence="2" id="KW-1133">Transmembrane helix</keyword>
<evidence type="ECO:0000256" key="1">
    <source>
        <dbReference type="SAM" id="MobiDB-lite"/>
    </source>
</evidence>
<dbReference type="RefSeq" id="WP_344002382.1">
    <property type="nucleotide sequence ID" value="NZ_BAAAMY010000001.1"/>
</dbReference>
<dbReference type="EMBL" id="BAAAMY010000001">
    <property type="protein sequence ID" value="GAA1904799.1"/>
    <property type="molecule type" value="Genomic_DNA"/>
</dbReference>
<feature type="transmembrane region" description="Helical" evidence="2">
    <location>
        <begin position="86"/>
        <end position="106"/>
    </location>
</feature>
<comment type="caution">
    <text evidence="4">The sequence shown here is derived from an EMBL/GenBank/DDBJ whole genome shotgun (WGS) entry which is preliminary data.</text>
</comment>
<evidence type="ECO:0000313" key="5">
    <source>
        <dbReference type="Proteomes" id="UP001501612"/>
    </source>
</evidence>
<reference evidence="5" key="1">
    <citation type="journal article" date="2019" name="Int. J. Syst. Evol. Microbiol.">
        <title>The Global Catalogue of Microorganisms (GCM) 10K type strain sequencing project: providing services to taxonomists for standard genome sequencing and annotation.</title>
        <authorList>
            <consortium name="The Broad Institute Genomics Platform"/>
            <consortium name="The Broad Institute Genome Sequencing Center for Infectious Disease"/>
            <person name="Wu L."/>
            <person name="Ma J."/>
        </authorList>
    </citation>
    <scope>NUCLEOTIDE SEQUENCE [LARGE SCALE GENOMIC DNA]</scope>
    <source>
        <strain evidence="5">JCM 14046</strain>
    </source>
</reference>
<gene>
    <name evidence="4" type="ORF">GCM10009737_01820</name>
</gene>
<dbReference type="Pfam" id="PF07331">
    <property type="entry name" value="TctB"/>
    <property type="match status" value="1"/>
</dbReference>